<proteinExistence type="predicted"/>
<protein>
    <submittedName>
        <fullName evidence="2">Uncharacterized protein</fullName>
    </submittedName>
</protein>
<reference evidence="2" key="1">
    <citation type="journal article" date="2023" name="PLoS Negl. Trop. Dis.">
        <title>A genome sequence for Biomphalaria pfeifferi, the major vector snail for the human-infecting parasite Schistosoma mansoni.</title>
        <authorList>
            <person name="Bu L."/>
            <person name="Lu L."/>
            <person name="Laidemitt M.R."/>
            <person name="Zhang S.M."/>
            <person name="Mutuku M."/>
            <person name="Mkoji G."/>
            <person name="Steinauer M."/>
            <person name="Loker E.S."/>
        </authorList>
    </citation>
    <scope>NUCLEOTIDE SEQUENCE</scope>
    <source>
        <strain evidence="2">KasaAsao</strain>
    </source>
</reference>
<dbReference type="EMBL" id="JASAOG010000049">
    <property type="protein sequence ID" value="KAK0058263.1"/>
    <property type="molecule type" value="Genomic_DNA"/>
</dbReference>
<reference evidence="2" key="2">
    <citation type="submission" date="2023-04" db="EMBL/GenBank/DDBJ databases">
        <authorList>
            <person name="Bu L."/>
            <person name="Lu L."/>
            <person name="Laidemitt M.R."/>
            <person name="Zhang S.M."/>
            <person name="Mutuku M."/>
            <person name="Mkoji G."/>
            <person name="Steinauer M."/>
            <person name="Loker E.S."/>
        </authorList>
    </citation>
    <scope>NUCLEOTIDE SEQUENCE</scope>
    <source>
        <strain evidence="2">KasaAsao</strain>
        <tissue evidence="2">Whole Snail</tissue>
    </source>
</reference>
<keyword evidence="1" id="KW-0812">Transmembrane</keyword>
<dbReference type="AlphaFoldDB" id="A0AAD8FBZ1"/>
<evidence type="ECO:0000313" key="2">
    <source>
        <dbReference type="EMBL" id="KAK0058263.1"/>
    </source>
</evidence>
<evidence type="ECO:0000256" key="1">
    <source>
        <dbReference type="SAM" id="Phobius"/>
    </source>
</evidence>
<gene>
    <name evidence="2" type="ORF">Bpfe_012264</name>
</gene>
<feature type="transmembrane region" description="Helical" evidence="1">
    <location>
        <begin position="24"/>
        <end position="43"/>
    </location>
</feature>
<feature type="non-terminal residue" evidence="2">
    <location>
        <position position="76"/>
    </location>
</feature>
<comment type="caution">
    <text evidence="2">The sequence shown here is derived from an EMBL/GenBank/DDBJ whole genome shotgun (WGS) entry which is preliminary data.</text>
</comment>
<keyword evidence="1" id="KW-0472">Membrane</keyword>
<evidence type="ECO:0000313" key="3">
    <source>
        <dbReference type="Proteomes" id="UP001233172"/>
    </source>
</evidence>
<keyword evidence="3" id="KW-1185">Reference proteome</keyword>
<sequence>NLQGIAPNTNCLGIVPSSDLRCRVLALMFLSFFIFTFHPEMFLDSHHAAMYRAHREHSAPRALKAHVADRSQRQPG</sequence>
<keyword evidence="1" id="KW-1133">Transmembrane helix</keyword>
<organism evidence="2 3">
    <name type="scientific">Biomphalaria pfeifferi</name>
    <name type="common">Bloodfluke planorb</name>
    <name type="synonym">Freshwater snail</name>
    <dbReference type="NCBI Taxonomy" id="112525"/>
    <lineage>
        <taxon>Eukaryota</taxon>
        <taxon>Metazoa</taxon>
        <taxon>Spiralia</taxon>
        <taxon>Lophotrochozoa</taxon>
        <taxon>Mollusca</taxon>
        <taxon>Gastropoda</taxon>
        <taxon>Heterobranchia</taxon>
        <taxon>Euthyneura</taxon>
        <taxon>Panpulmonata</taxon>
        <taxon>Hygrophila</taxon>
        <taxon>Lymnaeoidea</taxon>
        <taxon>Planorbidae</taxon>
        <taxon>Biomphalaria</taxon>
    </lineage>
</organism>
<name>A0AAD8FBZ1_BIOPF</name>
<accession>A0AAD8FBZ1</accession>
<dbReference type="Proteomes" id="UP001233172">
    <property type="component" value="Unassembled WGS sequence"/>
</dbReference>